<organism evidence="6 7">
    <name type="scientific">Amycolatopsis saalfeldensis</name>
    <dbReference type="NCBI Taxonomy" id="394193"/>
    <lineage>
        <taxon>Bacteria</taxon>
        <taxon>Bacillati</taxon>
        <taxon>Actinomycetota</taxon>
        <taxon>Actinomycetes</taxon>
        <taxon>Pseudonocardiales</taxon>
        <taxon>Pseudonocardiaceae</taxon>
        <taxon>Amycolatopsis</taxon>
    </lineage>
</organism>
<dbReference type="SUPFAM" id="SSF53474">
    <property type="entry name" value="alpha/beta-Hydrolases"/>
    <property type="match status" value="1"/>
</dbReference>
<keyword evidence="7" id="KW-1185">Reference proteome</keyword>
<evidence type="ECO:0000313" key="7">
    <source>
        <dbReference type="Proteomes" id="UP000198582"/>
    </source>
</evidence>
<dbReference type="InterPro" id="IPR016292">
    <property type="entry name" value="Epoxide_hydrolase"/>
</dbReference>
<name>A0A1H8YJY5_9PSEU</name>
<evidence type="ECO:0000256" key="3">
    <source>
        <dbReference type="ARBA" id="ARBA00022801"/>
    </source>
</evidence>
<dbReference type="PANTHER" id="PTHR21661">
    <property type="entry name" value="EPOXIDE HYDROLASE 1-RELATED"/>
    <property type="match status" value="1"/>
</dbReference>
<feature type="active site" description="Proton donor" evidence="4">
    <location>
        <position position="304"/>
    </location>
</feature>
<proteinExistence type="inferred from homology"/>
<dbReference type="EMBL" id="FOEF01000020">
    <property type="protein sequence ID" value="SEP52372.1"/>
    <property type="molecule type" value="Genomic_DNA"/>
</dbReference>
<feature type="active site" description="Proton acceptor" evidence="4">
    <location>
        <position position="362"/>
    </location>
</feature>
<dbReference type="Gene3D" id="3.40.50.1820">
    <property type="entry name" value="alpha/beta hydrolase"/>
    <property type="match status" value="1"/>
</dbReference>
<dbReference type="OrthoDB" id="4654311at2"/>
<keyword evidence="3" id="KW-0378">Hydrolase</keyword>
<evidence type="ECO:0000256" key="4">
    <source>
        <dbReference type="PIRSR" id="PIRSR001112-1"/>
    </source>
</evidence>
<sequence length="386" mass="43057">MKPFRIEIPQADLDDLNRRIAGARWPEHLPDTGWDRGVPTAYLKELAEYWRTSYDWRAAEAELNRYPQFTTELDGANVHFLHVRSPEPTAKALLITHGWPGSVAEFTKVIGPLTDPRAHGADPADAFHLVIPSIPGYGFSGPTPQTGWDLMRVAQAWAELMSRLGYEHYITQGGDFGAPISILTGLVDPGHVAGVHLNMLATTPSEDPADLENLTEVEQARLAHAERFNTELSGTMKLHSTRPHTVSYALTDSPVGQLAYIVEKFKDWTDSDRVPEDAVDRDQLLTIVTIYWLTATAGSSNQTYYESAAQLPINLPVGRYPAIEPPMGVAVFPHAAFVAIRRYAERDFPTIVHWSEYDRGGHYAAMEEPDLFVEDVRAFGRLVKND</sequence>
<protein>
    <submittedName>
        <fullName evidence="6">Pimeloyl-ACP methyl ester carboxylesterase</fullName>
    </submittedName>
</protein>
<feature type="domain" description="Epoxide hydrolase N-terminal" evidence="5">
    <location>
        <begin position="1"/>
        <end position="106"/>
    </location>
</feature>
<dbReference type="InterPro" id="IPR029058">
    <property type="entry name" value="AB_hydrolase_fold"/>
</dbReference>
<dbReference type="PRINTS" id="PR00412">
    <property type="entry name" value="EPOXHYDRLASE"/>
</dbReference>
<feature type="active site" description="Nucleophile" evidence="4">
    <location>
        <position position="175"/>
    </location>
</feature>
<dbReference type="InterPro" id="IPR000639">
    <property type="entry name" value="Epox_hydrolase-like"/>
</dbReference>
<evidence type="ECO:0000313" key="6">
    <source>
        <dbReference type="EMBL" id="SEP52372.1"/>
    </source>
</evidence>
<dbReference type="PIRSF" id="PIRSF001112">
    <property type="entry name" value="Epoxide_hydrolase"/>
    <property type="match status" value="1"/>
</dbReference>
<comment type="similarity">
    <text evidence="1">Belongs to the peptidase S33 family.</text>
</comment>
<dbReference type="InterPro" id="IPR010497">
    <property type="entry name" value="Epoxide_hydro_N"/>
</dbReference>
<dbReference type="GO" id="GO:0097176">
    <property type="term" value="P:epoxide metabolic process"/>
    <property type="evidence" value="ECO:0007669"/>
    <property type="project" value="TreeGrafter"/>
</dbReference>
<dbReference type="PANTHER" id="PTHR21661:SF35">
    <property type="entry name" value="EPOXIDE HYDROLASE"/>
    <property type="match status" value="1"/>
</dbReference>
<dbReference type="GO" id="GO:0004301">
    <property type="term" value="F:epoxide hydrolase activity"/>
    <property type="evidence" value="ECO:0007669"/>
    <property type="project" value="TreeGrafter"/>
</dbReference>
<dbReference type="Pfam" id="PF06441">
    <property type="entry name" value="EHN"/>
    <property type="match status" value="1"/>
</dbReference>
<dbReference type="Proteomes" id="UP000198582">
    <property type="component" value="Unassembled WGS sequence"/>
</dbReference>
<dbReference type="RefSeq" id="WP_091625536.1">
    <property type="nucleotide sequence ID" value="NZ_FOEF01000020.1"/>
</dbReference>
<reference evidence="6 7" key="1">
    <citation type="submission" date="2016-10" db="EMBL/GenBank/DDBJ databases">
        <authorList>
            <person name="de Groot N.N."/>
        </authorList>
    </citation>
    <scope>NUCLEOTIDE SEQUENCE [LARGE SCALE GENOMIC DNA]</scope>
    <source>
        <strain evidence="6 7">DSM 44993</strain>
    </source>
</reference>
<evidence type="ECO:0000259" key="5">
    <source>
        <dbReference type="Pfam" id="PF06441"/>
    </source>
</evidence>
<evidence type="ECO:0000256" key="2">
    <source>
        <dbReference type="ARBA" id="ARBA00022797"/>
    </source>
</evidence>
<dbReference type="AlphaFoldDB" id="A0A1H8YJY5"/>
<accession>A0A1H8YJY5</accession>
<evidence type="ECO:0000256" key="1">
    <source>
        <dbReference type="ARBA" id="ARBA00010088"/>
    </source>
</evidence>
<dbReference type="STRING" id="394193.SAMN04489732_12035"/>
<gene>
    <name evidence="6" type="ORF">SAMN04489732_12035</name>
</gene>
<keyword evidence="2" id="KW-0058">Aromatic hydrocarbons catabolism</keyword>